<dbReference type="AlphaFoldDB" id="A0A5C5WQ23"/>
<name>A0A5C5WQ23_9PLAN</name>
<dbReference type="RefSeq" id="WP_146510588.1">
    <property type="nucleotide sequence ID" value="NZ_SIHI01000007.1"/>
</dbReference>
<keyword evidence="2" id="KW-1185">Reference proteome</keyword>
<dbReference type="Pfam" id="PF11927">
    <property type="entry name" value="HODM_asu-like"/>
    <property type="match status" value="1"/>
</dbReference>
<evidence type="ECO:0000313" key="1">
    <source>
        <dbReference type="EMBL" id="TWT52229.1"/>
    </source>
</evidence>
<comment type="caution">
    <text evidence="1">The sequence shown here is derived from an EMBL/GenBank/DDBJ whole genome shotgun (WGS) entry which is preliminary data.</text>
</comment>
<protein>
    <recommendedName>
        <fullName evidence="3">DUF3445 domain-containing protein</fullName>
    </recommendedName>
</protein>
<dbReference type="OrthoDB" id="5242510at2"/>
<reference evidence="1 2" key="1">
    <citation type="submission" date="2019-02" db="EMBL/GenBank/DDBJ databases">
        <title>Deep-cultivation of Planctomycetes and their phenomic and genomic characterization uncovers novel biology.</title>
        <authorList>
            <person name="Wiegand S."/>
            <person name="Jogler M."/>
            <person name="Boedeker C."/>
            <person name="Pinto D."/>
            <person name="Vollmers J."/>
            <person name="Rivas-Marin E."/>
            <person name="Kohn T."/>
            <person name="Peeters S.H."/>
            <person name="Heuer A."/>
            <person name="Rast P."/>
            <person name="Oberbeckmann S."/>
            <person name="Bunk B."/>
            <person name="Jeske O."/>
            <person name="Meyerdierks A."/>
            <person name="Storesund J.E."/>
            <person name="Kallscheuer N."/>
            <person name="Luecker S."/>
            <person name="Lage O.M."/>
            <person name="Pohl T."/>
            <person name="Merkel B.J."/>
            <person name="Hornburger P."/>
            <person name="Mueller R.-W."/>
            <person name="Bruemmer F."/>
            <person name="Labrenz M."/>
            <person name="Spormann A.M."/>
            <person name="Op Den Camp H."/>
            <person name="Overmann J."/>
            <person name="Amann R."/>
            <person name="Jetten M.S.M."/>
            <person name="Mascher T."/>
            <person name="Medema M.H."/>
            <person name="Devos D.P."/>
            <person name="Kaster A.-K."/>
            <person name="Ovreas L."/>
            <person name="Rohde M."/>
            <person name="Galperin M.Y."/>
            <person name="Jogler C."/>
        </authorList>
    </citation>
    <scope>NUCLEOTIDE SEQUENCE [LARGE SCALE GENOMIC DNA]</scope>
    <source>
        <strain evidence="1 2">KOR42</strain>
    </source>
</reference>
<organism evidence="1 2">
    <name type="scientific">Thalassoglobus neptunius</name>
    <dbReference type="NCBI Taxonomy" id="1938619"/>
    <lineage>
        <taxon>Bacteria</taxon>
        <taxon>Pseudomonadati</taxon>
        <taxon>Planctomycetota</taxon>
        <taxon>Planctomycetia</taxon>
        <taxon>Planctomycetales</taxon>
        <taxon>Planctomycetaceae</taxon>
        <taxon>Thalassoglobus</taxon>
    </lineage>
</organism>
<accession>A0A5C5WQ23</accession>
<sequence>MQSRFHPYRDGYSLLPKLRKISLDEVFLASEGSGDRYRREKQLAMEHQTYCVEEQLSPKLRDAVTSFLIEHHPRLKGRIGPLEQLVTEIEEDIVIHSLDAERDWMSFGHVCFPSGWRPEEKIGRPLAEIHEPIPGMDLSGSRRLVETMVHHGPFERFVWSVVFEDELNFHPDRKRCDFDSSSPVIFVKVERQVTVGFPDFGGALFGLHQSLIPFDQIERGPLVAALRSMSPEHLEYKGLSQSAPRVIEWLASLPS</sequence>
<gene>
    <name evidence="1" type="ORF">KOR42_30970</name>
</gene>
<evidence type="ECO:0008006" key="3">
    <source>
        <dbReference type="Google" id="ProtNLM"/>
    </source>
</evidence>
<dbReference type="EMBL" id="SIHI01000007">
    <property type="protein sequence ID" value="TWT52229.1"/>
    <property type="molecule type" value="Genomic_DNA"/>
</dbReference>
<dbReference type="InterPro" id="IPR021848">
    <property type="entry name" value="HODM_asu-like"/>
</dbReference>
<dbReference type="Proteomes" id="UP000317243">
    <property type="component" value="Unassembled WGS sequence"/>
</dbReference>
<proteinExistence type="predicted"/>
<evidence type="ECO:0000313" key="2">
    <source>
        <dbReference type="Proteomes" id="UP000317243"/>
    </source>
</evidence>